<keyword evidence="7" id="KW-1185">Reference proteome</keyword>
<dbReference type="Pfam" id="PF02156">
    <property type="entry name" value="Glyco_hydro_26"/>
    <property type="match status" value="1"/>
</dbReference>
<evidence type="ECO:0000313" key="6">
    <source>
        <dbReference type="EMBL" id="MXV19518.1"/>
    </source>
</evidence>
<dbReference type="InterPro" id="IPR000805">
    <property type="entry name" value="Glyco_hydro_26"/>
</dbReference>
<organism evidence="6 7">
    <name type="scientific">Deinococcus xianganensis</name>
    <dbReference type="NCBI Taxonomy" id="1507289"/>
    <lineage>
        <taxon>Bacteria</taxon>
        <taxon>Thermotogati</taxon>
        <taxon>Deinococcota</taxon>
        <taxon>Deinococci</taxon>
        <taxon>Deinococcales</taxon>
        <taxon>Deinococcaceae</taxon>
        <taxon>Deinococcus</taxon>
    </lineage>
</organism>
<protein>
    <submittedName>
        <fullName evidence="6">Endoglucanase</fullName>
    </submittedName>
</protein>
<dbReference type="InterPro" id="IPR017853">
    <property type="entry name" value="GH"/>
</dbReference>
<reference evidence="6 7" key="1">
    <citation type="submission" date="2019-11" db="EMBL/GenBank/DDBJ databases">
        <title>Genome sequence of Deinococcus xianganensis Y35, AI-2 producing algicidal bacterium, isolated from lake water.</title>
        <authorList>
            <person name="Li Y."/>
        </authorList>
    </citation>
    <scope>NUCLEOTIDE SEQUENCE [LARGE SCALE GENOMIC DNA]</scope>
    <source>
        <strain evidence="6 7">Y35</strain>
    </source>
</reference>
<evidence type="ECO:0000259" key="5">
    <source>
        <dbReference type="PROSITE" id="PS51764"/>
    </source>
</evidence>
<evidence type="ECO:0000313" key="7">
    <source>
        <dbReference type="Proteomes" id="UP000430519"/>
    </source>
</evidence>
<evidence type="ECO:0000256" key="2">
    <source>
        <dbReference type="ARBA" id="ARBA00022801"/>
    </source>
</evidence>
<sequence length="324" mass="36665">MPAVTPSACRLARRTPFRPRALHEWILIAALSGLTGLPTAHAAPLPSCGVFGLTVDSPAVLDALERKVGCRFGAVRWFQDWNTPFNQAYARTLSAQGRELELSWQPRVRAASGVRGVPYRDIAAGRHDAYLRQFARDMRRGGVTVRVTFAPEMNGNWGAYQLTRSNTPADFVRAWRRIVNVFRAEKAPVRWVWTPNILYPDMPSSYRALYPGGEWVHEVGLDGYNWGTTNPWNRWLSFRDTFAASYRQLKLVAGDKPVQLGELASVEQGGSKAAWIRDMCAALPGFGQIRRAFWFHLKDGRVDWRITTSEASLDAFRRCVRTRR</sequence>
<dbReference type="PANTHER" id="PTHR40079">
    <property type="entry name" value="MANNAN ENDO-1,4-BETA-MANNOSIDASE E-RELATED"/>
    <property type="match status" value="1"/>
</dbReference>
<dbReference type="PANTHER" id="PTHR40079:SF4">
    <property type="entry name" value="GH26 DOMAIN-CONTAINING PROTEIN-RELATED"/>
    <property type="match status" value="1"/>
</dbReference>
<dbReference type="AlphaFoldDB" id="A0A6I4YF54"/>
<keyword evidence="3 4" id="KW-0326">Glycosidase</keyword>
<proteinExistence type="inferred from homology"/>
<evidence type="ECO:0000256" key="3">
    <source>
        <dbReference type="ARBA" id="ARBA00023295"/>
    </source>
</evidence>
<comment type="similarity">
    <text evidence="1 4">Belongs to the glycosyl hydrolase 26 family.</text>
</comment>
<feature type="active site" description="Proton donor" evidence="4">
    <location>
        <position position="152"/>
    </location>
</feature>
<dbReference type="SUPFAM" id="SSF51445">
    <property type="entry name" value="(Trans)glycosidases"/>
    <property type="match status" value="1"/>
</dbReference>
<feature type="domain" description="GH26" evidence="5">
    <location>
        <begin position="17"/>
        <end position="316"/>
    </location>
</feature>
<evidence type="ECO:0000256" key="1">
    <source>
        <dbReference type="ARBA" id="ARBA00007754"/>
    </source>
</evidence>
<dbReference type="InterPro" id="IPR022790">
    <property type="entry name" value="GH26_dom"/>
</dbReference>
<dbReference type="PROSITE" id="PS51764">
    <property type="entry name" value="GH26"/>
    <property type="match status" value="1"/>
</dbReference>
<dbReference type="RefSeq" id="WP_160978265.1">
    <property type="nucleotide sequence ID" value="NZ_WVHK01000021.1"/>
</dbReference>
<gene>
    <name evidence="6" type="ORF">GLX28_07720</name>
</gene>
<dbReference type="EMBL" id="WVHK01000021">
    <property type="protein sequence ID" value="MXV19518.1"/>
    <property type="molecule type" value="Genomic_DNA"/>
</dbReference>
<dbReference type="GO" id="GO:0006080">
    <property type="term" value="P:substituted mannan metabolic process"/>
    <property type="evidence" value="ECO:0007669"/>
    <property type="project" value="InterPro"/>
</dbReference>
<keyword evidence="2 4" id="KW-0378">Hydrolase</keyword>
<name>A0A6I4YF54_9DEIO</name>
<dbReference type="GO" id="GO:0016985">
    <property type="term" value="F:mannan endo-1,4-beta-mannosidase activity"/>
    <property type="evidence" value="ECO:0007669"/>
    <property type="project" value="InterPro"/>
</dbReference>
<dbReference type="Proteomes" id="UP000430519">
    <property type="component" value="Unassembled WGS sequence"/>
</dbReference>
<dbReference type="Gene3D" id="3.20.20.80">
    <property type="entry name" value="Glycosidases"/>
    <property type="match status" value="1"/>
</dbReference>
<feature type="active site" description="Nucleophile" evidence="4">
    <location>
        <position position="262"/>
    </location>
</feature>
<comment type="caution">
    <text evidence="6">The sequence shown here is derived from an EMBL/GenBank/DDBJ whole genome shotgun (WGS) entry which is preliminary data.</text>
</comment>
<accession>A0A6I4YF54</accession>
<evidence type="ECO:0000256" key="4">
    <source>
        <dbReference type="PROSITE-ProRule" id="PRU01100"/>
    </source>
</evidence>